<proteinExistence type="predicted"/>
<dbReference type="Pfam" id="PF23983">
    <property type="entry name" value="P11_C"/>
    <property type="match status" value="1"/>
</dbReference>
<protein>
    <recommendedName>
        <fullName evidence="1">Minor capsid protein P11 C-terminal conserved region domain-containing protein</fullName>
    </recommendedName>
</protein>
<sequence>MSSFSGLSAILTVSLVALLTVQMLKDKFEMVENYDEHDDNGHNMNNMDYMQPHTIRDVSTAQNVREVTEELPVHARNLNDVAKHGQTPFVTGDFFSPPFVSENANANGWNGFPEAFAMYQQQVNSSTPNAKQLDLIGSSTQSLPGPNTWTQDSFAQANVNTGRAANLSLCSQNMNTFGVGNSAIASSLLPQNSKLFNGQLEGFSDCDVTNTLASQVFLTPGGQAGANSISGSLKNGNQGLRSEPPNPVLAVGPWNLSSIYPDLTRRPLEGCGSSFGLYGNGPNGGGTPTTIAP</sequence>
<evidence type="ECO:0000313" key="2">
    <source>
        <dbReference type="EMBL" id="QHU28903.1"/>
    </source>
</evidence>
<feature type="domain" description="Minor capsid protein P11 C-terminal conserved region" evidence="1">
    <location>
        <begin position="185"/>
        <end position="269"/>
    </location>
</feature>
<dbReference type="EMBL" id="MN740475">
    <property type="protein sequence ID" value="QHU28903.1"/>
    <property type="molecule type" value="Genomic_DNA"/>
</dbReference>
<name>A0A6C0LEB1_9ZZZZ</name>
<evidence type="ECO:0000259" key="1">
    <source>
        <dbReference type="Pfam" id="PF23983"/>
    </source>
</evidence>
<dbReference type="AlphaFoldDB" id="A0A6C0LEB1"/>
<organism evidence="2">
    <name type="scientific">viral metagenome</name>
    <dbReference type="NCBI Taxonomy" id="1070528"/>
    <lineage>
        <taxon>unclassified sequences</taxon>
        <taxon>metagenomes</taxon>
        <taxon>organismal metagenomes</taxon>
    </lineage>
</organism>
<accession>A0A6C0LEB1</accession>
<dbReference type="InterPro" id="IPR055730">
    <property type="entry name" value="P11_C"/>
</dbReference>
<reference evidence="2" key="1">
    <citation type="journal article" date="2020" name="Nature">
        <title>Giant virus diversity and host interactions through global metagenomics.</title>
        <authorList>
            <person name="Schulz F."/>
            <person name="Roux S."/>
            <person name="Paez-Espino D."/>
            <person name="Jungbluth S."/>
            <person name="Walsh D.A."/>
            <person name="Denef V.J."/>
            <person name="McMahon K.D."/>
            <person name="Konstantinidis K.T."/>
            <person name="Eloe-Fadrosh E.A."/>
            <person name="Kyrpides N.C."/>
            <person name="Woyke T."/>
        </authorList>
    </citation>
    <scope>NUCLEOTIDE SEQUENCE</scope>
    <source>
        <strain evidence="2">GVMAG-M-3300027791-30</strain>
    </source>
</reference>